<name>A0A192D2Z5_9SPHN</name>
<protein>
    <recommendedName>
        <fullName evidence="3">(2Fe-2S) ferredoxin domain-containing protein</fullName>
    </recommendedName>
</protein>
<reference evidence="1 2" key="1">
    <citation type="submission" date="2016-05" db="EMBL/GenBank/DDBJ databases">
        <title>Compelete Genome Sequence of Bacteriochlorophyll-Synthesizing Bacterium Porphyrobacter neustonensis DSM 9434.</title>
        <authorList>
            <person name="Shi X.-L."/>
            <person name="Wu Y.-H."/>
            <person name="Cheng H."/>
            <person name="Xu L."/>
            <person name="Zhang X.-Q."/>
            <person name="Wang C.-S."/>
            <person name="Xu X.-W."/>
        </authorList>
    </citation>
    <scope>NUCLEOTIDE SEQUENCE [LARGE SCALE GENOMIC DNA]</scope>
    <source>
        <strain evidence="1 2">DSM 9434</strain>
    </source>
</reference>
<dbReference type="InterPro" id="IPR036249">
    <property type="entry name" value="Thioredoxin-like_sf"/>
</dbReference>
<dbReference type="OrthoDB" id="7412671at2"/>
<evidence type="ECO:0000313" key="1">
    <source>
        <dbReference type="EMBL" id="ANK12307.1"/>
    </source>
</evidence>
<dbReference type="CDD" id="cd02980">
    <property type="entry name" value="TRX_Fd_family"/>
    <property type="match status" value="1"/>
</dbReference>
<dbReference type="EMBL" id="CP016033">
    <property type="protein sequence ID" value="ANK12307.1"/>
    <property type="molecule type" value="Genomic_DNA"/>
</dbReference>
<accession>A0A192D2Z5</accession>
<dbReference type="STRING" id="1112.A9D12_04370"/>
<dbReference type="Proteomes" id="UP000078263">
    <property type="component" value="Chromosome"/>
</dbReference>
<organism evidence="1 2">
    <name type="scientific">Erythrobacter neustonensis</name>
    <dbReference type="NCBI Taxonomy" id="1112"/>
    <lineage>
        <taxon>Bacteria</taxon>
        <taxon>Pseudomonadati</taxon>
        <taxon>Pseudomonadota</taxon>
        <taxon>Alphaproteobacteria</taxon>
        <taxon>Sphingomonadales</taxon>
        <taxon>Erythrobacteraceae</taxon>
        <taxon>Erythrobacter/Porphyrobacter group</taxon>
        <taxon>Erythrobacter</taxon>
    </lineage>
</organism>
<dbReference type="SUPFAM" id="SSF52833">
    <property type="entry name" value="Thioredoxin-like"/>
    <property type="match status" value="1"/>
</dbReference>
<evidence type="ECO:0008006" key="3">
    <source>
        <dbReference type="Google" id="ProtNLM"/>
    </source>
</evidence>
<keyword evidence="2" id="KW-1185">Reference proteome</keyword>
<dbReference type="KEGG" id="pns:A9D12_04370"/>
<dbReference type="RefSeq" id="WP_068350134.1">
    <property type="nucleotide sequence ID" value="NZ_CP016033.1"/>
</dbReference>
<sequence>MKTKIRANWSHAVLVCAKCSKKLDKKDLGFGPDDKRLAAALKRELGAGKGRKAAVGVIEVPCLDICPKGGVVVIDSRRPEEWRIITPDAPFEEAVEALR</sequence>
<dbReference type="AlphaFoldDB" id="A0A192D2Z5"/>
<evidence type="ECO:0000313" key="2">
    <source>
        <dbReference type="Proteomes" id="UP000078263"/>
    </source>
</evidence>
<dbReference type="Gene3D" id="3.40.30.10">
    <property type="entry name" value="Glutaredoxin"/>
    <property type="match status" value="1"/>
</dbReference>
<proteinExistence type="predicted"/>
<gene>
    <name evidence="1" type="ORF">A9D12_04370</name>
</gene>